<dbReference type="Proteomes" id="UP000286954">
    <property type="component" value="Chromosome"/>
</dbReference>
<dbReference type="RefSeq" id="WP_170175451.1">
    <property type="nucleotide sequence ID" value="NZ_BMFB01000002.1"/>
</dbReference>
<name>A0A3T0E859_9PROT</name>
<accession>A0A3T0E859</accession>
<dbReference type="PANTHER" id="PTHR41339:SF1">
    <property type="entry name" value="SECRETED PROTEIN"/>
    <property type="match status" value="1"/>
</dbReference>
<dbReference type="InterPro" id="IPR006626">
    <property type="entry name" value="PbH1"/>
</dbReference>
<reference evidence="3 4" key="1">
    <citation type="submission" date="2016-12" db="EMBL/GenBank/DDBJ databases">
        <title>The genome of dimorphic prosthecate Glycocaulis alkaliphilus 6b-8t, isolated from crude oil dictates its adaptability in petroleum environments.</title>
        <authorList>
            <person name="Wu X.-L."/>
            <person name="Geng S."/>
        </authorList>
    </citation>
    <scope>NUCLEOTIDE SEQUENCE [LARGE SCALE GENOMIC DNA]</scope>
    <source>
        <strain evidence="3 4">6B-8</strain>
    </source>
</reference>
<keyword evidence="2" id="KW-0732">Signal</keyword>
<sequence>MSLKKYAAILVLGLAAASCGQGSNISSPGATNPGTPPGGGGGGGGDGGGGSATCPSGFTTGTAVAGLTTCVLSGDILNNLTLPFVEGVAYRIDGRVNVGADVGADGNRSGGVSARLTIEPGVTIFGQGGADYLVINRGSQIEANGTAASPITMTSDEDLIRRAANPQDFGGDNIGEWGGIVVLGRAPINRCRDAATPGTVDCENLVEGVTNPDALYGGNNPQDNSGIMRYVRVLFAGFEIAPGNELNGITLAGVGSGTTFEYIHVHNGSDDGIEWFGGTVNGRYLVVTGADDDSLDTDNGYNGFNQYVIAIQRTGGGDNIVEASSSAPGVTPLSNATFANFTFAGNRTNAFRLNTGTVGRYVNGVVDYGQACMRWEGSAGNGVAGYQGVGVDPSFNSVLFDCEGGLSGGSGNDAAAAAAAVAADANNTQAENSLASRLFPGPAEQGVDAFDATSINSFFQAADYIGAFSPTETETNNWAAGWTFGLFPEPECPIGTTDTGAQRNGQNVCRLTGTVTSDIRLTRGNIYELVGGVRVGRDVGADGNAANGLAASITIESGVTLYGRTGADYLLINRGSQIFANGTRQNPIIMTSENDITNTGDRASAIGEWGGLVILGRAPTNRCRDAAVPGSINCENLIEGVTNPDALYGGIEGDDSSGSLTFVQVKFAGFEIAPGNELNGITLGGVGRGTTFEYIQVHNGSDDGIEWFGGTVNGKYLVVTGADDDSFDTDNGWSGRVQFLLGIQRAGGGDNIVEASSSAPGVTPLSNAIFSNFTFVGNRTNAFRLNTGTVGRYVNGVVSYGPECFRWETSAGNGVAGYQGVDVDPSFDSVLFDCAGGLSTAASDQAAASAAVSGGSNNTTGTASTLTNTFVNGANENARQAFDVTTLDPYFDDVDYIGAVRNSSDRWWADWTCGLEAGSTC</sequence>
<dbReference type="PANTHER" id="PTHR41339">
    <property type="entry name" value="LIPL48"/>
    <property type="match status" value="1"/>
</dbReference>
<dbReference type="KEGG" id="gak:X907_0764"/>
<feature type="chain" id="PRO_5044203380" evidence="2">
    <location>
        <begin position="21"/>
        <end position="921"/>
    </location>
</feature>
<keyword evidence="4" id="KW-1185">Reference proteome</keyword>
<dbReference type="PROSITE" id="PS51257">
    <property type="entry name" value="PROKAR_LIPOPROTEIN"/>
    <property type="match status" value="1"/>
</dbReference>
<evidence type="ECO:0000313" key="3">
    <source>
        <dbReference type="EMBL" id="AZU03308.1"/>
    </source>
</evidence>
<dbReference type="SMART" id="SM00710">
    <property type="entry name" value="PbH1"/>
    <property type="match status" value="5"/>
</dbReference>
<feature type="region of interest" description="Disordered" evidence="1">
    <location>
        <begin position="27"/>
        <end position="48"/>
    </location>
</feature>
<organism evidence="3 4">
    <name type="scientific">Glycocaulis alkaliphilus</name>
    <dbReference type="NCBI Taxonomy" id="1434191"/>
    <lineage>
        <taxon>Bacteria</taxon>
        <taxon>Pseudomonadati</taxon>
        <taxon>Pseudomonadota</taxon>
        <taxon>Alphaproteobacteria</taxon>
        <taxon>Maricaulales</taxon>
        <taxon>Maricaulaceae</taxon>
        <taxon>Glycocaulis</taxon>
    </lineage>
</organism>
<feature type="compositionally biased region" description="Gly residues" evidence="1">
    <location>
        <begin position="37"/>
        <end position="48"/>
    </location>
</feature>
<keyword evidence="3" id="KW-0449">Lipoprotein</keyword>
<dbReference type="AlphaFoldDB" id="A0A3T0E859"/>
<gene>
    <name evidence="3" type="ORF">X907_0764</name>
</gene>
<protein>
    <submittedName>
        <fullName evidence="3">Lipoprotein</fullName>
    </submittedName>
</protein>
<evidence type="ECO:0000313" key="4">
    <source>
        <dbReference type="Proteomes" id="UP000286954"/>
    </source>
</evidence>
<evidence type="ECO:0000256" key="1">
    <source>
        <dbReference type="SAM" id="MobiDB-lite"/>
    </source>
</evidence>
<evidence type="ECO:0000256" key="2">
    <source>
        <dbReference type="SAM" id="SignalP"/>
    </source>
</evidence>
<proteinExistence type="predicted"/>
<dbReference type="EMBL" id="CP018911">
    <property type="protein sequence ID" value="AZU03308.1"/>
    <property type="molecule type" value="Genomic_DNA"/>
</dbReference>
<feature type="signal peptide" evidence="2">
    <location>
        <begin position="1"/>
        <end position="20"/>
    </location>
</feature>